<evidence type="ECO:0000256" key="12">
    <source>
        <dbReference type="ARBA" id="ARBA00047899"/>
    </source>
</evidence>
<protein>
    <recommendedName>
        <fullName evidence="6">EKC/KEOPS complex subunit BUD32</fullName>
        <ecNumber evidence="4">2.7.11.1</ecNumber>
    </recommendedName>
    <alternativeName>
        <fullName evidence="10 11">Atypical Serine/threonine protein kinase BUD32</fullName>
    </alternativeName>
    <alternativeName>
        <fullName evidence="5">EKC/KEOPS complex subunit bud32</fullName>
    </alternativeName>
</protein>
<comment type="subcellular location">
    <subcellularLocation>
        <location evidence="2">Chromosome</location>
        <location evidence="2">Telomere</location>
    </subcellularLocation>
</comment>
<comment type="subunit">
    <text evidence="3">Component of the EKC/KEOPS complex composed of at least BUD32, CGI121, GON7, KAE1 and PCC1; the whole complex dimerizes.</text>
</comment>
<accession>A0A2B7XLV1</accession>
<comment type="function">
    <text evidence="1">Component of the EKC/KEOPS complex that is required for the formation of a threonylcarbamoyl group on adenosine at position 37 (t(6)A37) in tRNAs that read codons beginning with adenine. The complex is probably involved in the transfer of the threonylcarbamoyl moiety of threonylcarbamoyl-AMP (TC-AMP) to the N6 group of A37. BUD32 has ATPase activity in the context of the EKC/KEOPS complex and likely plays a supporting role to the catalytic subunit KAE1. The EKC/KEOPS complex also promotes both telomere uncapping and telomere elongation. The complex is required for efficient recruitment of transcriptional coactivators.</text>
</comment>
<evidence type="ECO:0000256" key="11">
    <source>
        <dbReference type="ARBA" id="ARBA00033194"/>
    </source>
</evidence>
<sequence>MGFLYADTLEKHEDVGTDAYSIAYHVTPTLILDLRLLEHQEREPGIDGLRGRLICVKEYEEPALVAQWIQQLSSAIEFVEKMGFCHNDLRAGNCLLDKDCNLKLIDFGRVTPIGQLLEGVSVPLAILTQGGPFSGSYGLCGARTEQFAVGSMLYFMVYGHEADDDPNVDRLELCERFNRKEFPDLNRHEVFDELISACWHNVWPTMALLAYKFQVENGAHHRFNP</sequence>
<dbReference type="PROSITE" id="PS00109">
    <property type="entry name" value="PROTEIN_KINASE_TYR"/>
    <property type="match status" value="1"/>
</dbReference>
<dbReference type="PANTHER" id="PTHR24346:SF30">
    <property type="entry name" value="MATERNAL EMBRYONIC LEUCINE ZIPPER KINASE"/>
    <property type="match status" value="1"/>
</dbReference>
<evidence type="ECO:0000256" key="4">
    <source>
        <dbReference type="ARBA" id="ARBA00012513"/>
    </source>
</evidence>
<organism evidence="15 16">
    <name type="scientific">Helicocarpus griseus UAMH5409</name>
    <dbReference type="NCBI Taxonomy" id="1447875"/>
    <lineage>
        <taxon>Eukaryota</taxon>
        <taxon>Fungi</taxon>
        <taxon>Dikarya</taxon>
        <taxon>Ascomycota</taxon>
        <taxon>Pezizomycotina</taxon>
        <taxon>Eurotiomycetes</taxon>
        <taxon>Eurotiomycetidae</taxon>
        <taxon>Onygenales</taxon>
        <taxon>Ajellomycetaceae</taxon>
        <taxon>Helicocarpus</taxon>
    </lineage>
</organism>
<dbReference type="SMART" id="SM00220">
    <property type="entry name" value="S_TKc"/>
    <property type="match status" value="1"/>
</dbReference>
<evidence type="ECO:0000256" key="10">
    <source>
        <dbReference type="ARBA" id="ARBA00030980"/>
    </source>
</evidence>
<evidence type="ECO:0000313" key="16">
    <source>
        <dbReference type="Proteomes" id="UP000223968"/>
    </source>
</evidence>
<dbReference type="STRING" id="1447875.A0A2B7XLV1"/>
<dbReference type="GO" id="GO:0000781">
    <property type="term" value="C:chromosome, telomeric region"/>
    <property type="evidence" value="ECO:0007669"/>
    <property type="project" value="UniProtKB-SubCell"/>
</dbReference>
<dbReference type="GO" id="GO:0035556">
    <property type="term" value="P:intracellular signal transduction"/>
    <property type="evidence" value="ECO:0007669"/>
    <property type="project" value="TreeGrafter"/>
</dbReference>
<comment type="catalytic activity">
    <reaction evidence="13">
        <text>L-seryl-[protein] + ATP = O-phospho-L-seryl-[protein] + ADP + H(+)</text>
        <dbReference type="Rhea" id="RHEA:17989"/>
        <dbReference type="Rhea" id="RHEA-COMP:9863"/>
        <dbReference type="Rhea" id="RHEA-COMP:11604"/>
        <dbReference type="ChEBI" id="CHEBI:15378"/>
        <dbReference type="ChEBI" id="CHEBI:29999"/>
        <dbReference type="ChEBI" id="CHEBI:30616"/>
        <dbReference type="ChEBI" id="CHEBI:83421"/>
        <dbReference type="ChEBI" id="CHEBI:456216"/>
        <dbReference type="EC" id="2.7.11.1"/>
    </reaction>
</comment>
<keyword evidence="8" id="KW-0067">ATP-binding</keyword>
<dbReference type="EMBL" id="PDNB01000089">
    <property type="protein sequence ID" value="PGH09925.1"/>
    <property type="molecule type" value="Genomic_DNA"/>
</dbReference>
<keyword evidence="15" id="KW-0723">Serine/threonine-protein kinase</keyword>
<evidence type="ECO:0000256" key="1">
    <source>
        <dbReference type="ARBA" id="ARBA00003747"/>
    </source>
</evidence>
<keyword evidence="9" id="KW-0779">Telomere</keyword>
<dbReference type="SUPFAM" id="SSF56112">
    <property type="entry name" value="Protein kinase-like (PK-like)"/>
    <property type="match status" value="1"/>
</dbReference>
<dbReference type="Gene3D" id="1.10.510.10">
    <property type="entry name" value="Transferase(Phosphotransferase) domain 1"/>
    <property type="match status" value="1"/>
</dbReference>
<comment type="catalytic activity">
    <reaction evidence="12">
        <text>L-threonyl-[protein] + ATP = O-phospho-L-threonyl-[protein] + ADP + H(+)</text>
        <dbReference type="Rhea" id="RHEA:46608"/>
        <dbReference type="Rhea" id="RHEA-COMP:11060"/>
        <dbReference type="Rhea" id="RHEA-COMP:11605"/>
        <dbReference type="ChEBI" id="CHEBI:15378"/>
        <dbReference type="ChEBI" id="CHEBI:30013"/>
        <dbReference type="ChEBI" id="CHEBI:30616"/>
        <dbReference type="ChEBI" id="CHEBI:61977"/>
        <dbReference type="ChEBI" id="CHEBI:456216"/>
        <dbReference type="EC" id="2.7.11.1"/>
    </reaction>
</comment>
<dbReference type="GO" id="GO:0004674">
    <property type="term" value="F:protein serine/threonine kinase activity"/>
    <property type="evidence" value="ECO:0007669"/>
    <property type="project" value="UniProtKB-KW"/>
</dbReference>
<keyword evidence="7" id="KW-0547">Nucleotide-binding</keyword>
<comment type="caution">
    <text evidence="15">The sequence shown here is derived from an EMBL/GenBank/DDBJ whole genome shotgun (WGS) entry which is preliminary data.</text>
</comment>
<evidence type="ECO:0000256" key="5">
    <source>
        <dbReference type="ARBA" id="ARBA00013948"/>
    </source>
</evidence>
<gene>
    <name evidence="15" type="ORF">AJ79_05541</name>
</gene>
<dbReference type="PROSITE" id="PS50011">
    <property type="entry name" value="PROTEIN_KINASE_DOM"/>
    <property type="match status" value="1"/>
</dbReference>
<dbReference type="GO" id="GO:0005524">
    <property type="term" value="F:ATP binding"/>
    <property type="evidence" value="ECO:0007669"/>
    <property type="project" value="UniProtKB-KW"/>
</dbReference>
<feature type="domain" description="Protein kinase" evidence="14">
    <location>
        <begin position="1"/>
        <end position="225"/>
    </location>
</feature>
<keyword evidence="9" id="KW-0158">Chromosome</keyword>
<evidence type="ECO:0000256" key="13">
    <source>
        <dbReference type="ARBA" id="ARBA00048679"/>
    </source>
</evidence>
<evidence type="ECO:0000259" key="14">
    <source>
        <dbReference type="PROSITE" id="PS50011"/>
    </source>
</evidence>
<dbReference type="InterPro" id="IPR011009">
    <property type="entry name" value="Kinase-like_dom_sf"/>
</dbReference>
<evidence type="ECO:0000313" key="15">
    <source>
        <dbReference type="EMBL" id="PGH09925.1"/>
    </source>
</evidence>
<dbReference type="EC" id="2.7.11.1" evidence="4"/>
<evidence type="ECO:0000256" key="2">
    <source>
        <dbReference type="ARBA" id="ARBA00004574"/>
    </source>
</evidence>
<evidence type="ECO:0000256" key="7">
    <source>
        <dbReference type="ARBA" id="ARBA00022741"/>
    </source>
</evidence>
<evidence type="ECO:0000256" key="8">
    <source>
        <dbReference type="ARBA" id="ARBA00022840"/>
    </source>
</evidence>
<dbReference type="OrthoDB" id="1668230at2759"/>
<dbReference type="Pfam" id="PF00069">
    <property type="entry name" value="Pkinase"/>
    <property type="match status" value="1"/>
</dbReference>
<evidence type="ECO:0000256" key="9">
    <source>
        <dbReference type="ARBA" id="ARBA00022895"/>
    </source>
</evidence>
<keyword evidence="16" id="KW-1185">Reference proteome</keyword>
<dbReference type="InterPro" id="IPR000719">
    <property type="entry name" value="Prot_kinase_dom"/>
</dbReference>
<dbReference type="InterPro" id="IPR008266">
    <property type="entry name" value="Tyr_kinase_AS"/>
</dbReference>
<dbReference type="Proteomes" id="UP000223968">
    <property type="component" value="Unassembled WGS sequence"/>
</dbReference>
<keyword evidence="15" id="KW-0808">Transferase</keyword>
<dbReference type="AlphaFoldDB" id="A0A2B7XLV1"/>
<proteinExistence type="predicted"/>
<keyword evidence="15" id="KW-0418">Kinase</keyword>
<evidence type="ECO:0000256" key="3">
    <source>
        <dbReference type="ARBA" id="ARBA00011534"/>
    </source>
</evidence>
<dbReference type="PANTHER" id="PTHR24346">
    <property type="entry name" value="MAP/MICROTUBULE AFFINITY-REGULATING KINASE"/>
    <property type="match status" value="1"/>
</dbReference>
<name>A0A2B7XLV1_9EURO</name>
<reference evidence="15 16" key="1">
    <citation type="submission" date="2017-10" db="EMBL/GenBank/DDBJ databases">
        <title>Comparative genomics in systemic dimorphic fungi from Ajellomycetaceae.</title>
        <authorList>
            <person name="Munoz J.F."/>
            <person name="Mcewen J.G."/>
            <person name="Clay O.K."/>
            <person name="Cuomo C.A."/>
        </authorList>
    </citation>
    <scope>NUCLEOTIDE SEQUENCE [LARGE SCALE GENOMIC DNA]</scope>
    <source>
        <strain evidence="15 16">UAMH5409</strain>
    </source>
</reference>
<dbReference type="GO" id="GO:0005737">
    <property type="term" value="C:cytoplasm"/>
    <property type="evidence" value="ECO:0007669"/>
    <property type="project" value="TreeGrafter"/>
</dbReference>
<evidence type="ECO:0000256" key="6">
    <source>
        <dbReference type="ARBA" id="ARBA00019973"/>
    </source>
</evidence>